<feature type="region of interest" description="Disordered" evidence="1">
    <location>
        <begin position="233"/>
        <end position="264"/>
    </location>
</feature>
<dbReference type="GO" id="GO:0006897">
    <property type="term" value="P:endocytosis"/>
    <property type="evidence" value="ECO:0007669"/>
    <property type="project" value="TreeGrafter"/>
</dbReference>
<keyword evidence="4" id="KW-1185">Reference proteome</keyword>
<dbReference type="GO" id="GO:0032185">
    <property type="term" value="P:septin cytoskeleton organization"/>
    <property type="evidence" value="ECO:0007669"/>
    <property type="project" value="TreeGrafter"/>
</dbReference>
<name>A0A9P8TQG9_WICPI</name>
<reference evidence="3" key="1">
    <citation type="journal article" date="2021" name="Open Biol.">
        <title>Shared evolutionary footprints suggest mitochondrial oxidative damage underlies multiple complex I losses in fungi.</title>
        <authorList>
            <person name="Schikora-Tamarit M.A."/>
            <person name="Marcet-Houben M."/>
            <person name="Nosek J."/>
            <person name="Gabaldon T."/>
        </authorList>
    </citation>
    <scope>NUCLEOTIDE SEQUENCE</scope>
    <source>
        <strain evidence="3">CBS2887</strain>
    </source>
</reference>
<organism evidence="3 4">
    <name type="scientific">Wickerhamomyces pijperi</name>
    <name type="common">Yeast</name>
    <name type="synonym">Pichia pijperi</name>
    <dbReference type="NCBI Taxonomy" id="599730"/>
    <lineage>
        <taxon>Eukaryota</taxon>
        <taxon>Fungi</taxon>
        <taxon>Dikarya</taxon>
        <taxon>Ascomycota</taxon>
        <taxon>Saccharomycotina</taxon>
        <taxon>Saccharomycetes</taxon>
        <taxon>Phaffomycetales</taxon>
        <taxon>Wickerhamomycetaceae</taxon>
        <taxon>Wickerhamomyces</taxon>
    </lineage>
</organism>
<dbReference type="GO" id="GO:0031505">
    <property type="term" value="P:fungal-type cell wall organization"/>
    <property type="evidence" value="ECO:0007669"/>
    <property type="project" value="TreeGrafter"/>
</dbReference>
<dbReference type="Pfam" id="PF06687">
    <property type="entry name" value="SUR7"/>
    <property type="match status" value="1"/>
</dbReference>
<proteinExistence type="predicted"/>
<evidence type="ECO:0000313" key="3">
    <source>
        <dbReference type="EMBL" id="KAH3687436.1"/>
    </source>
</evidence>
<keyword evidence="2" id="KW-0472">Membrane</keyword>
<dbReference type="GO" id="GO:0030866">
    <property type="term" value="P:cortical actin cytoskeleton organization"/>
    <property type="evidence" value="ECO:0007669"/>
    <property type="project" value="TreeGrafter"/>
</dbReference>
<feature type="transmembrane region" description="Helical" evidence="2">
    <location>
        <begin position="12"/>
        <end position="32"/>
    </location>
</feature>
<evidence type="ECO:0000256" key="1">
    <source>
        <dbReference type="SAM" id="MobiDB-lite"/>
    </source>
</evidence>
<sequence>MVFWALSRNVVSSLLTAGLTLMLVFIILSGAINSSPIDKFYWLEADTSSISGAPAMSKWTFWGLSESVDGSTKHVDLQPGYPISPVDNFGTTENIPQDFIDNRNTYYYLTRVGFGLFFVALGFTACSLLLLVISFCSSAAARIHALFIAGSFLFTLAAVALFTAASAKAKNTFSNAGLYAKLGQDMYGIAWASVAVSLILFLLTSYNCCVNSYKDYRNGRREDNEARERYESAVQKRDAREAEKQQESLNANSAGYEQNQGTIPAATESTAIKFFKINRNQKDYPESD</sequence>
<dbReference type="InterPro" id="IPR009571">
    <property type="entry name" value="SUR7/Rim9-like_fungi"/>
</dbReference>
<dbReference type="OrthoDB" id="5419460at2759"/>
<keyword evidence="2" id="KW-0812">Transmembrane</keyword>
<dbReference type="PANTHER" id="PTHR36414:SF1">
    <property type="entry name" value="PROTEIN SUR7"/>
    <property type="match status" value="1"/>
</dbReference>
<dbReference type="Proteomes" id="UP000774326">
    <property type="component" value="Unassembled WGS sequence"/>
</dbReference>
<dbReference type="GO" id="GO:0005886">
    <property type="term" value="C:plasma membrane"/>
    <property type="evidence" value="ECO:0007669"/>
    <property type="project" value="InterPro"/>
</dbReference>
<reference evidence="3" key="2">
    <citation type="submission" date="2021-01" db="EMBL/GenBank/DDBJ databases">
        <authorList>
            <person name="Schikora-Tamarit M.A."/>
        </authorList>
    </citation>
    <scope>NUCLEOTIDE SEQUENCE</scope>
    <source>
        <strain evidence="3">CBS2887</strain>
    </source>
</reference>
<dbReference type="AlphaFoldDB" id="A0A9P8TQG9"/>
<feature type="transmembrane region" description="Helical" evidence="2">
    <location>
        <begin position="145"/>
        <end position="167"/>
    </location>
</feature>
<accession>A0A9P8TQG9</accession>
<protein>
    <submittedName>
        <fullName evidence="3">Uncharacterized protein</fullName>
    </submittedName>
</protein>
<dbReference type="PANTHER" id="PTHR36414">
    <property type="entry name" value="PROTEIN SUR7"/>
    <property type="match status" value="1"/>
</dbReference>
<feature type="transmembrane region" description="Helical" evidence="2">
    <location>
        <begin position="112"/>
        <end position="133"/>
    </location>
</feature>
<gene>
    <name evidence="3" type="ORF">WICPIJ_001587</name>
</gene>
<feature type="compositionally biased region" description="Basic and acidic residues" evidence="1">
    <location>
        <begin position="233"/>
        <end position="246"/>
    </location>
</feature>
<feature type="compositionally biased region" description="Polar residues" evidence="1">
    <location>
        <begin position="247"/>
        <end position="264"/>
    </location>
</feature>
<keyword evidence="2" id="KW-1133">Transmembrane helix</keyword>
<dbReference type="GO" id="GO:0005938">
    <property type="term" value="C:cell cortex"/>
    <property type="evidence" value="ECO:0007669"/>
    <property type="project" value="TreeGrafter"/>
</dbReference>
<evidence type="ECO:0000313" key="4">
    <source>
        <dbReference type="Proteomes" id="UP000774326"/>
    </source>
</evidence>
<comment type="caution">
    <text evidence="3">The sequence shown here is derived from an EMBL/GenBank/DDBJ whole genome shotgun (WGS) entry which is preliminary data.</text>
</comment>
<dbReference type="GO" id="GO:0045121">
    <property type="term" value="C:membrane raft"/>
    <property type="evidence" value="ECO:0007669"/>
    <property type="project" value="TreeGrafter"/>
</dbReference>
<dbReference type="EMBL" id="JAEUBG010000840">
    <property type="protein sequence ID" value="KAH3687436.1"/>
    <property type="molecule type" value="Genomic_DNA"/>
</dbReference>
<feature type="transmembrane region" description="Helical" evidence="2">
    <location>
        <begin position="187"/>
        <end position="210"/>
    </location>
</feature>
<evidence type="ECO:0000256" key="2">
    <source>
        <dbReference type="SAM" id="Phobius"/>
    </source>
</evidence>